<protein>
    <recommendedName>
        <fullName evidence="3">Response regulatory domain-containing protein</fullName>
    </recommendedName>
</protein>
<proteinExistence type="predicted"/>
<name>A0ABT1TZA1_9GAMM</name>
<dbReference type="EMBL" id="JANIBK010000001">
    <property type="protein sequence ID" value="MCQ8126898.1"/>
    <property type="molecule type" value="Genomic_DNA"/>
</dbReference>
<sequence>MKILIIDNTGQISASLAEVEAEFDCLANEIQAFNILERLRPELVFLRYALRGEQTPDYIRLVANALPAASVIVVGEQTSEEGVLQCLLSGAKGFQELQDLRYYSFRLVQAVSRGEAWVSRRVVASLLDSVRQLMLENSYLKVH</sequence>
<dbReference type="Proteomes" id="UP001524586">
    <property type="component" value="Unassembled WGS sequence"/>
</dbReference>
<keyword evidence="2" id="KW-1185">Reference proteome</keyword>
<dbReference type="RefSeq" id="WP_256613216.1">
    <property type="nucleotide sequence ID" value="NZ_JANIBK010000001.1"/>
</dbReference>
<reference evidence="1 2" key="1">
    <citation type="submission" date="2022-07" db="EMBL/GenBank/DDBJ databases">
        <title>Methylomonas rivi sp. nov., Methylomonas rosea sp. nov., Methylomonas aureus sp. nov. and Methylomonas subterranea sp. nov., four novel methanotrophs isolated from a freshwater creek and the deep terrestrial subsurface.</title>
        <authorList>
            <person name="Abin C."/>
            <person name="Sankaranarayanan K."/>
            <person name="Garner C."/>
            <person name="Sindelar R."/>
            <person name="Kotary K."/>
            <person name="Garner R."/>
            <person name="Barclay S."/>
            <person name="Lawson P."/>
            <person name="Krumholz L."/>
        </authorList>
    </citation>
    <scope>NUCLEOTIDE SEQUENCE [LARGE SCALE GENOMIC DNA]</scope>
    <source>
        <strain evidence="1 2">WSC-6</strain>
    </source>
</reference>
<organism evidence="1 2">
    <name type="scientific">Methylomonas rivi</name>
    <dbReference type="NCBI Taxonomy" id="2952226"/>
    <lineage>
        <taxon>Bacteria</taxon>
        <taxon>Pseudomonadati</taxon>
        <taxon>Pseudomonadota</taxon>
        <taxon>Gammaproteobacteria</taxon>
        <taxon>Methylococcales</taxon>
        <taxon>Methylococcaceae</taxon>
        <taxon>Methylomonas</taxon>
    </lineage>
</organism>
<dbReference type="InterPro" id="IPR011006">
    <property type="entry name" value="CheY-like_superfamily"/>
</dbReference>
<evidence type="ECO:0000313" key="1">
    <source>
        <dbReference type="EMBL" id="MCQ8126898.1"/>
    </source>
</evidence>
<evidence type="ECO:0000313" key="2">
    <source>
        <dbReference type="Proteomes" id="UP001524586"/>
    </source>
</evidence>
<gene>
    <name evidence="1" type="ORF">NP596_00395</name>
</gene>
<comment type="caution">
    <text evidence="1">The sequence shown here is derived from an EMBL/GenBank/DDBJ whole genome shotgun (WGS) entry which is preliminary data.</text>
</comment>
<dbReference type="Gene3D" id="3.40.50.2300">
    <property type="match status" value="1"/>
</dbReference>
<evidence type="ECO:0008006" key="3">
    <source>
        <dbReference type="Google" id="ProtNLM"/>
    </source>
</evidence>
<accession>A0ABT1TZA1</accession>
<dbReference type="SUPFAM" id="SSF52172">
    <property type="entry name" value="CheY-like"/>
    <property type="match status" value="1"/>
</dbReference>